<feature type="region of interest" description="Disordered" evidence="1">
    <location>
        <begin position="287"/>
        <end position="318"/>
    </location>
</feature>
<comment type="caution">
    <text evidence="4">The sequence shown here is derived from an EMBL/GenBank/DDBJ whole genome shotgun (WGS) entry which is preliminary data.</text>
</comment>
<reference evidence="4" key="1">
    <citation type="journal article" date="2022" name="bioRxiv">
        <title>Genomics of Preaxostyla Flagellates Illuminates Evolutionary Transitions and the Path Towards Mitochondrial Loss.</title>
        <authorList>
            <person name="Novak L.V.F."/>
            <person name="Treitli S.C."/>
            <person name="Pyrih J."/>
            <person name="Halakuc P."/>
            <person name="Pipaliya S.V."/>
            <person name="Vacek V."/>
            <person name="Brzon O."/>
            <person name="Soukal P."/>
            <person name="Eme L."/>
            <person name="Dacks J.B."/>
            <person name="Karnkowska A."/>
            <person name="Elias M."/>
            <person name="Hampl V."/>
        </authorList>
    </citation>
    <scope>NUCLEOTIDE SEQUENCE</scope>
    <source>
        <strain evidence="4">RCP-MX</strain>
    </source>
</reference>
<dbReference type="Gene3D" id="3.40.50.1820">
    <property type="entry name" value="alpha/beta hydrolase"/>
    <property type="match status" value="1"/>
</dbReference>
<feature type="compositionally biased region" description="Low complexity" evidence="1">
    <location>
        <begin position="513"/>
        <end position="534"/>
    </location>
</feature>
<proteinExistence type="predicted"/>
<sequence>MKIHLFVLVHGIFGTPADMAWIGKVLSQQRADVHVLLVSSLKGRTTESLETSAQSVVADILTLEKFHPADLAEDFAISFISHSLGGLVARATIGKLEELRFFDRHRPMNFVTFATPHLGIRQDAMIMLASAHMFGGKAGVQLTLTDVPGVPFLVQMTQGVYFEGLKKFQQRLAYANVRNDIQVNYQTAGITNVYPYPRGIRKPVAIDPRYPHIVHVDVGYSPNYGHPFPLPAPPPLLRPISLTTADASASSTTTGTTTPKPAFSFNSLLSFASFGISATSTASASASATQSTPTTPSPAPSLSASPDPAITPLRPLSAPPQPAPVGLAILAGPDPAPSPIPPLSPPFPPTLPPIPAGTRSPIPPVAVALDEAEQRRQQHLLLDLADLHSATFPAYTPHVTRILKNLWQLLWIRVDCLIPWRAMPPSNAHLAMIVRREWNQKDGADVVQHCLDSLLWTEPAAASTPQVLPTPSPSPSALGAPSDPVSPPVTVAAPMPVLVDSTAAIPPSGLAEAATTPSTATVSSPQPPSALSSSSDEDVIPPP</sequence>
<evidence type="ECO:0000256" key="1">
    <source>
        <dbReference type="SAM" id="MobiDB-lite"/>
    </source>
</evidence>
<gene>
    <name evidence="4" type="ORF">PAPYR_4718</name>
</gene>
<organism evidence="4 5">
    <name type="scientific">Paratrimastix pyriformis</name>
    <dbReference type="NCBI Taxonomy" id="342808"/>
    <lineage>
        <taxon>Eukaryota</taxon>
        <taxon>Metamonada</taxon>
        <taxon>Preaxostyla</taxon>
        <taxon>Paratrimastigidae</taxon>
        <taxon>Paratrimastix</taxon>
    </lineage>
</organism>
<feature type="signal peptide" evidence="2">
    <location>
        <begin position="1"/>
        <end position="19"/>
    </location>
</feature>
<protein>
    <submittedName>
        <fullName evidence="4">Lipase serine esterase</fullName>
    </submittedName>
</protein>
<dbReference type="Proteomes" id="UP001141327">
    <property type="component" value="Unassembled WGS sequence"/>
</dbReference>
<feature type="domain" description="DUF676" evidence="3">
    <location>
        <begin position="2"/>
        <end position="187"/>
    </location>
</feature>
<dbReference type="PANTHER" id="PTHR12482:SF62">
    <property type="entry name" value="LIPASE ROG1-RELATED"/>
    <property type="match status" value="1"/>
</dbReference>
<dbReference type="InterPro" id="IPR029058">
    <property type="entry name" value="AB_hydrolase_fold"/>
</dbReference>
<accession>A0ABQ8ULS3</accession>
<evidence type="ECO:0000256" key="2">
    <source>
        <dbReference type="SAM" id="SignalP"/>
    </source>
</evidence>
<keyword evidence="2" id="KW-0732">Signal</keyword>
<dbReference type="InterPro" id="IPR007751">
    <property type="entry name" value="DUF676_lipase-like"/>
</dbReference>
<feature type="compositionally biased region" description="Low complexity" evidence="1">
    <location>
        <begin position="287"/>
        <end position="308"/>
    </location>
</feature>
<name>A0ABQ8ULS3_9EUKA</name>
<dbReference type="Pfam" id="PF05057">
    <property type="entry name" value="DUF676"/>
    <property type="match status" value="1"/>
</dbReference>
<feature type="region of interest" description="Disordered" evidence="1">
    <location>
        <begin position="508"/>
        <end position="543"/>
    </location>
</feature>
<dbReference type="PANTHER" id="PTHR12482">
    <property type="entry name" value="LIPASE ROG1-RELATED-RELATED"/>
    <property type="match status" value="1"/>
</dbReference>
<feature type="region of interest" description="Disordered" evidence="1">
    <location>
        <begin position="464"/>
        <end position="491"/>
    </location>
</feature>
<dbReference type="SUPFAM" id="SSF53474">
    <property type="entry name" value="alpha/beta-Hydrolases"/>
    <property type="match status" value="1"/>
</dbReference>
<keyword evidence="5" id="KW-1185">Reference proteome</keyword>
<evidence type="ECO:0000313" key="4">
    <source>
        <dbReference type="EMBL" id="KAJ4459411.1"/>
    </source>
</evidence>
<feature type="chain" id="PRO_5045946832" evidence="2">
    <location>
        <begin position="20"/>
        <end position="543"/>
    </location>
</feature>
<dbReference type="InterPro" id="IPR044294">
    <property type="entry name" value="Lipase-like"/>
</dbReference>
<dbReference type="EMBL" id="JAPMOS010000020">
    <property type="protein sequence ID" value="KAJ4459411.1"/>
    <property type="molecule type" value="Genomic_DNA"/>
</dbReference>
<evidence type="ECO:0000313" key="5">
    <source>
        <dbReference type="Proteomes" id="UP001141327"/>
    </source>
</evidence>
<evidence type="ECO:0000259" key="3">
    <source>
        <dbReference type="Pfam" id="PF05057"/>
    </source>
</evidence>